<accession>A0A150FBI5</accession>
<gene>
    <name evidence="1" type="ORF">AXI58_07785</name>
</gene>
<protein>
    <submittedName>
        <fullName evidence="1">Uncharacterized protein</fullName>
    </submittedName>
</protein>
<dbReference type="RefSeq" id="WP_061520256.1">
    <property type="nucleotide sequence ID" value="NZ_JARLZY010000002.1"/>
</dbReference>
<proteinExistence type="predicted"/>
<organism evidence="1 2">
    <name type="scientific">Bacillus nakamurai</name>
    <dbReference type="NCBI Taxonomy" id="1793963"/>
    <lineage>
        <taxon>Bacteria</taxon>
        <taxon>Bacillati</taxon>
        <taxon>Bacillota</taxon>
        <taxon>Bacilli</taxon>
        <taxon>Bacillales</taxon>
        <taxon>Bacillaceae</taxon>
        <taxon>Bacillus</taxon>
    </lineage>
</organism>
<dbReference type="STRING" id="1793963.AXI58_07785"/>
<dbReference type="EMBL" id="LSBA01000004">
    <property type="protein sequence ID" value="KXZ22667.1"/>
    <property type="molecule type" value="Genomic_DNA"/>
</dbReference>
<name>A0A150FBI5_9BACI</name>
<reference evidence="2" key="1">
    <citation type="submission" date="2016-02" db="EMBL/GenBank/DDBJ databases">
        <authorList>
            <person name="Dunlap C."/>
        </authorList>
    </citation>
    <scope>NUCLEOTIDE SEQUENCE [LARGE SCALE GENOMIC DNA]</scope>
    <source>
        <strain evidence="2">NRRL B-41092</strain>
    </source>
</reference>
<sequence length="79" mass="9040">MVKGGLLLSAVRKQLQLVKQPFQYFCEGCFFCMSETLRDTGDFADRRAERVLKGQDLLSEIIRREIRGELGVQEIIGEC</sequence>
<dbReference type="OrthoDB" id="9766816at2"/>
<comment type="caution">
    <text evidence="1">The sequence shown here is derived from an EMBL/GenBank/DDBJ whole genome shotgun (WGS) entry which is preliminary data.</text>
</comment>
<dbReference type="Proteomes" id="UP000075430">
    <property type="component" value="Unassembled WGS sequence"/>
</dbReference>
<evidence type="ECO:0000313" key="2">
    <source>
        <dbReference type="Proteomes" id="UP000075430"/>
    </source>
</evidence>
<evidence type="ECO:0000313" key="1">
    <source>
        <dbReference type="EMBL" id="KXZ22667.1"/>
    </source>
</evidence>
<dbReference type="AlphaFoldDB" id="A0A150FBI5"/>
<keyword evidence="2" id="KW-1185">Reference proteome</keyword>